<organism evidence="2 3">
    <name type="scientific">Mycolicibacillus parakoreensis</name>
    <dbReference type="NCBI Taxonomy" id="1069221"/>
    <lineage>
        <taxon>Bacteria</taxon>
        <taxon>Bacillati</taxon>
        <taxon>Actinomycetota</taxon>
        <taxon>Actinomycetes</taxon>
        <taxon>Mycobacteriales</taxon>
        <taxon>Mycobacteriaceae</taxon>
        <taxon>Mycolicibacillus</taxon>
    </lineage>
</organism>
<sequence>MVEQHQGHRDRPDAVEGRDRAAVREALAAGADARSEARRLGVPPGRLGPAGPLTGAVVLADTPLSSCPIGKKV</sequence>
<protein>
    <submittedName>
        <fullName evidence="2">Uncharacterized protein</fullName>
    </submittedName>
</protein>
<dbReference type="Proteomes" id="UP001055200">
    <property type="component" value="Chromosome"/>
</dbReference>
<dbReference type="RefSeq" id="WP_240172976.1">
    <property type="nucleotide sequence ID" value="NZ_CP092365.1"/>
</dbReference>
<proteinExistence type="predicted"/>
<evidence type="ECO:0000313" key="3">
    <source>
        <dbReference type="Proteomes" id="UP001055200"/>
    </source>
</evidence>
<name>A0ABY3U7Q9_9MYCO</name>
<gene>
    <name evidence="2" type="ORF">MIU77_01410</name>
</gene>
<reference evidence="2" key="1">
    <citation type="submission" date="2022-08" db="EMBL/GenBank/DDBJ databases">
        <title>Complete genome sequence of 14 non-tuberculosis mycobacteria type-strains.</title>
        <authorList>
            <person name="Igarashi Y."/>
            <person name="Osugi A."/>
            <person name="Mitarai S."/>
        </authorList>
    </citation>
    <scope>NUCLEOTIDE SEQUENCE</scope>
    <source>
        <strain evidence="2">DSM 45575</strain>
    </source>
</reference>
<evidence type="ECO:0000256" key="1">
    <source>
        <dbReference type="SAM" id="MobiDB-lite"/>
    </source>
</evidence>
<keyword evidence="3" id="KW-1185">Reference proteome</keyword>
<accession>A0ABY3U7Q9</accession>
<evidence type="ECO:0000313" key="2">
    <source>
        <dbReference type="EMBL" id="ULN54788.1"/>
    </source>
</evidence>
<dbReference type="EMBL" id="CP092365">
    <property type="protein sequence ID" value="ULN54788.1"/>
    <property type="molecule type" value="Genomic_DNA"/>
</dbReference>
<feature type="region of interest" description="Disordered" evidence="1">
    <location>
        <begin position="26"/>
        <end position="51"/>
    </location>
</feature>